<keyword evidence="1" id="KW-0472">Membrane</keyword>
<dbReference type="EMBL" id="ML735217">
    <property type="protein sequence ID" value="KAE8395697.1"/>
    <property type="molecule type" value="Genomic_DNA"/>
</dbReference>
<feature type="transmembrane region" description="Helical" evidence="1">
    <location>
        <begin position="72"/>
        <end position="90"/>
    </location>
</feature>
<proteinExistence type="predicted"/>
<reference evidence="2" key="1">
    <citation type="submission" date="2019-04" db="EMBL/GenBank/DDBJ databases">
        <title>Friends and foes A comparative genomics studyof 23 Aspergillus species from section Flavi.</title>
        <authorList>
            <consortium name="DOE Joint Genome Institute"/>
            <person name="Kjaerbolling I."/>
            <person name="Vesth T."/>
            <person name="Frisvad J.C."/>
            <person name="Nybo J.L."/>
            <person name="Theobald S."/>
            <person name="Kildgaard S."/>
            <person name="Isbrandt T."/>
            <person name="Kuo A."/>
            <person name="Sato A."/>
            <person name="Lyhne E.K."/>
            <person name="Kogle M.E."/>
            <person name="Wiebenga A."/>
            <person name="Kun R.S."/>
            <person name="Lubbers R.J."/>
            <person name="Makela M.R."/>
            <person name="Barry K."/>
            <person name="Chovatia M."/>
            <person name="Clum A."/>
            <person name="Daum C."/>
            <person name="Haridas S."/>
            <person name="He G."/>
            <person name="LaButti K."/>
            <person name="Lipzen A."/>
            <person name="Mondo S."/>
            <person name="Riley R."/>
            <person name="Salamov A."/>
            <person name="Simmons B.A."/>
            <person name="Magnuson J.K."/>
            <person name="Henrissat B."/>
            <person name="Mortensen U.H."/>
            <person name="Larsen T.O."/>
            <person name="Devries R.P."/>
            <person name="Grigoriev I.V."/>
            <person name="Machida M."/>
            <person name="Baker S.E."/>
            <person name="Andersen M.R."/>
        </authorList>
    </citation>
    <scope>NUCLEOTIDE SEQUENCE [LARGE SCALE GENOMIC DNA]</scope>
    <source>
        <strain evidence="2">IBT 14317</strain>
    </source>
</reference>
<name>A0A5N7CPM8_PETAA</name>
<dbReference type="AlphaFoldDB" id="A0A5N7CPM8"/>
<feature type="transmembrane region" description="Helical" evidence="1">
    <location>
        <begin position="37"/>
        <end position="60"/>
    </location>
</feature>
<evidence type="ECO:0000313" key="2">
    <source>
        <dbReference type="EMBL" id="KAE8395697.1"/>
    </source>
</evidence>
<dbReference type="OrthoDB" id="444631at2759"/>
<organism evidence="2">
    <name type="scientific">Petromyces alliaceus</name>
    <name type="common">Aspergillus alliaceus</name>
    <dbReference type="NCBI Taxonomy" id="209559"/>
    <lineage>
        <taxon>Eukaryota</taxon>
        <taxon>Fungi</taxon>
        <taxon>Dikarya</taxon>
        <taxon>Ascomycota</taxon>
        <taxon>Pezizomycotina</taxon>
        <taxon>Eurotiomycetes</taxon>
        <taxon>Eurotiomycetidae</taxon>
        <taxon>Eurotiales</taxon>
        <taxon>Aspergillaceae</taxon>
        <taxon>Aspergillus</taxon>
        <taxon>Aspergillus subgen. Circumdati</taxon>
    </lineage>
</organism>
<sequence length="106" mass="11854">MIATFAVLPLAHSGFTPIEHSWNPQTTPPKIPKSVPLWYSGIVNTTMVIYVLILPMPSVIRLRCHYDAGSKSWPSLLLVLAYALQALYVLQAQRECNVHGILDEHC</sequence>
<accession>A0A5N7CPM8</accession>
<keyword evidence="1" id="KW-1133">Transmembrane helix</keyword>
<dbReference type="Proteomes" id="UP000326877">
    <property type="component" value="Unassembled WGS sequence"/>
</dbReference>
<keyword evidence="1" id="KW-0812">Transmembrane</keyword>
<evidence type="ECO:0000256" key="1">
    <source>
        <dbReference type="SAM" id="Phobius"/>
    </source>
</evidence>
<protein>
    <submittedName>
        <fullName evidence="2">Uncharacterized protein</fullName>
    </submittedName>
</protein>
<gene>
    <name evidence="2" type="ORF">BDV23DRAFT_144608</name>
</gene>